<dbReference type="SUPFAM" id="SSF48208">
    <property type="entry name" value="Six-hairpin glycosidases"/>
    <property type="match status" value="1"/>
</dbReference>
<sequence>MKRFCSILIILIHSFSFANAIDWQELSAKTFEQAKKENKIILLNLAANWCHWCHVMDDETYENNKVISFLNQHFISVKADQDANPELSNRYKDYGWPATIFINADGIDIVKRAGFIAPDNFLKLLKAIVKDPSPEENPVDFTKVINNNQNNNTLISTLENNFINSLDFKQGGFNQAQKYIEYATFEKALFNSKHPNIKTWIYNSIKGAKKLSDPVWGGVYQYSTHGDWEHLHFEKLLKIQARYLNIFLLNYQYNRDENSLVYAQNIIKYIDEFLIHKNGLYSNAQDADLIQGKHAADYFKLNNIERRKLGIPKVDQNTFTDNNAAMGTALLRMYHVTHNKKYLNKVKNIENALYKRKKTSGLYAHGSEESKITSLRDQIAMANFLISLVKNDINNSKAKQELRSICMQIKKNYLLENGAFKSFSGNNGLTAQPLKEENISIARIFNWYGYYSKDNNYINIAKKTFQFLTSKALIKDYYSEASLLLLAYELKQEPTQYVYLDTGKGNEFNHALQSMLPFYSMVYSGKIHQLPKEKQELFGSFKENVLFSCTSTYCSTPIYSEEELKKELNKNK</sequence>
<feature type="domain" description="Thioredoxin" evidence="2">
    <location>
        <begin position="6"/>
        <end position="130"/>
    </location>
</feature>
<evidence type="ECO:0000256" key="1">
    <source>
        <dbReference type="SAM" id="SignalP"/>
    </source>
</evidence>
<dbReference type="InterPro" id="IPR004879">
    <property type="entry name" value="Ssp411-like_TRX"/>
</dbReference>
<reference evidence="3 4" key="1">
    <citation type="submission" date="2016-02" db="EMBL/GenBank/DDBJ databases">
        <authorList>
            <person name="Wen L."/>
            <person name="He K."/>
            <person name="Yang H."/>
        </authorList>
    </citation>
    <scope>NUCLEOTIDE SEQUENCE [LARGE SCALE GENOMIC DNA]</scope>
    <source>
        <strain evidence="3 4">CZ1127</strain>
    </source>
</reference>
<dbReference type="EMBL" id="CP014224">
    <property type="protein sequence ID" value="ANW94906.1"/>
    <property type="molecule type" value="Genomic_DNA"/>
</dbReference>
<dbReference type="Gene3D" id="3.40.30.10">
    <property type="entry name" value="Glutaredoxin"/>
    <property type="match status" value="1"/>
</dbReference>
<dbReference type="STRING" id="1790137.AXE80_00735"/>
<keyword evidence="4" id="KW-1185">Reference proteome</keyword>
<keyword evidence="1" id="KW-0732">Signal</keyword>
<gene>
    <name evidence="3" type="ORF">AXE80_00735</name>
</gene>
<dbReference type="PANTHER" id="PTHR42899">
    <property type="entry name" value="SPERMATOGENESIS-ASSOCIATED PROTEIN 20"/>
    <property type="match status" value="1"/>
</dbReference>
<dbReference type="Gene3D" id="1.50.10.20">
    <property type="match status" value="1"/>
</dbReference>
<dbReference type="KEGG" id="wfu:AXE80_00735"/>
<dbReference type="GO" id="GO:0005975">
    <property type="term" value="P:carbohydrate metabolic process"/>
    <property type="evidence" value="ECO:0007669"/>
    <property type="project" value="InterPro"/>
</dbReference>
<dbReference type="PANTHER" id="PTHR42899:SF1">
    <property type="entry name" value="SPERMATOGENESIS-ASSOCIATED PROTEIN 20"/>
    <property type="match status" value="1"/>
</dbReference>
<dbReference type="InterPro" id="IPR008928">
    <property type="entry name" value="6-hairpin_glycosidase_sf"/>
</dbReference>
<dbReference type="InterPro" id="IPR024705">
    <property type="entry name" value="Ssp411"/>
</dbReference>
<dbReference type="PROSITE" id="PS51352">
    <property type="entry name" value="THIOREDOXIN_2"/>
    <property type="match status" value="1"/>
</dbReference>
<dbReference type="InterPro" id="IPR036249">
    <property type="entry name" value="Thioredoxin-like_sf"/>
</dbReference>
<dbReference type="Proteomes" id="UP000092967">
    <property type="component" value="Chromosome"/>
</dbReference>
<organism evidence="3 4">
    <name type="scientific">Wenyingzhuangia fucanilytica</name>
    <dbReference type="NCBI Taxonomy" id="1790137"/>
    <lineage>
        <taxon>Bacteria</taxon>
        <taxon>Pseudomonadati</taxon>
        <taxon>Bacteroidota</taxon>
        <taxon>Flavobacteriia</taxon>
        <taxon>Flavobacteriales</taxon>
        <taxon>Flavobacteriaceae</taxon>
        <taxon>Wenyingzhuangia</taxon>
    </lineage>
</organism>
<dbReference type="PIRSF" id="PIRSF006402">
    <property type="entry name" value="UCP006402_thioredoxin"/>
    <property type="match status" value="1"/>
</dbReference>
<evidence type="ECO:0000313" key="3">
    <source>
        <dbReference type="EMBL" id="ANW94906.1"/>
    </source>
</evidence>
<feature type="signal peptide" evidence="1">
    <location>
        <begin position="1"/>
        <end position="20"/>
    </location>
</feature>
<name>A0A1B1Y2A8_9FLAO</name>
<dbReference type="RefSeq" id="WP_068824011.1">
    <property type="nucleotide sequence ID" value="NZ_CP014224.1"/>
</dbReference>
<evidence type="ECO:0000259" key="2">
    <source>
        <dbReference type="PROSITE" id="PS51352"/>
    </source>
</evidence>
<accession>A0A1B1Y2A8</accession>
<dbReference type="InterPro" id="IPR013766">
    <property type="entry name" value="Thioredoxin_domain"/>
</dbReference>
<dbReference type="OrthoDB" id="9762614at2"/>
<feature type="chain" id="PRO_5008532355" description="Thioredoxin domain-containing protein" evidence="1">
    <location>
        <begin position="21"/>
        <end position="572"/>
    </location>
</feature>
<dbReference type="Pfam" id="PF03190">
    <property type="entry name" value="Thioredox_DsbH"/>
    <property type="match status" value="1"/>
</dbReference>
<protein>
    <recommendedName>
        <fullName evidence="2">Thioredoxin domain-containing protein</fullName>
    </recommendedName>
</protein>
<dbReference type="AlphaFoldDB" id="A0A1B1Y2A8"/>
<dbReference type="SUPFAM" id="SSF52833">
    <property type="entry name" value="Thioredoxin-like"/>
    <property type="match status" value="1"/>
</dbReference>
<proteinExistence type="predicted"/>
<evidence type="ECO:0000313" key="4">
    <source>
        <dbReference type="Proteomes" id="UP000092967"/>
    </source>
</evidence>